<evidence type="ECO:0000259" key="1">
    <source>
        <dbReference type="Pfam" id="PF12733"/>
    </source>
</evidence>
<dbReference type="InParanoid" id="A0A1S4LPV6"/>
<dbReference type="PANTHER" id="PTHR14776">
    <property type="entry name" value="CADHERIN-LIKE AND PC-ESTERASE DOMAIN-CONTAINING PROTEIN 1"/>
    <property type="match status" value="1"/>
</dbReference>
<sequence length="460" mass="52451">MLSIRLQPFLTHVNVRPSLERHRSRGFADFLDAKIIPDAIRMLTARRKVAPQVARALRDQASLPYLRWLRVSPAKELTPAFHPNVTEYRLDVPYDQLVLRVRARALYCHAEARLDDRLGPARPINYTLGLGYNRVSVVVVDIRHPEARVANAYVLTVFRRPEISDGIRRFDADRSYAACNLKQSCELRIYPREPCGLQREAQARTWASMLRQAEELKICHSGHESGRWVLPCENCNIAKTCFWNEARWMPVNCRYADIANLPLQDCLAGKKLLFVGDSTNRGMMYYVLMRLNGTLGEWHKSHGILLHRRNLNGGRTDAGFAYYPQFWLPTNRRPPLGATLRQLVNGMTPLENSAKTVLVVGGVHWIGVKHLTSLAATLRSLNLGNVKVIVKTFGSGFHQKADGVHQVAMKDLQNMGNTNRDLIRRAKQLRMDVVDTYNMTSARFKDFMQGNCACHFHRVS</sequence>
<dbReference type="Pfam" id="PF12733">
    <property type="entry name" value="Cadherin-like"/>
    <property type="match status" value="1"/>
</dbReference>
<dbReference type="Proteomes" id="UP000001555">
    <property type="component" value="Unassembled WGS sequence"/>
</dbReference>
<dbReference type="EMBL" id="ABJB010645263">
    <property type="status" value="NOT_ANNOTATED_CDS"/>
    <property type="molecule type" value="Genomic_DNA"/>
</dbReference>
<dbReference type="VEuPathDB" id="VectorBase:ISCI017210"/>
<feature type="domain" description="Cadherin-like beta-sandwich-like" evidence="1">
    <location>
        <begin position="77"/>
        <end position="160"/>
    </location>
</feature>
<proteinExistence type="predicted"/>
<keyword evidence="3" id="KW-1185">Reference proteome</keyword>
<name>A0A1S4LPV6_IXOSC</name>
<protein>
    <recommendedName>
        <fullName evidence="1">Cadherin-like beta-sandwich-like domain-containing protein</fullName>
    </recommendedName>
</protein>
<accession>A0A1S4LPV6</accession>
<evidence type="ECO:0000313" key="3">
    <source>
        <dbReference type="Proteomes" id="UP000001555"/>
    </source>
</evidence>
<organism evidence="2 3">
    <name type="scientific">Ixodes scapularis</name>
    <name type="common">Black-legged tick</name>
    <name type="synonym">Deer tick</name>
    <dbReference type="NCBI Taxonomy" id="6945"/>
    <lineage>
        <taxon>Eukaryota</taxon>
        <taxon>Metazoa</taxon>
        <taxon>Ecdysozoa</taxon>
        <taxon>Arthropoda</taxon>
        <taxon>Chelicerata</taxon>
        <taxon>Arachnida</taxon>
        <taxon>Acari</taxon>
        <taxon>Parasitiformes</taxon>
        <taxon>Ixodida</taxon>
        <taxon>Ixodoidea</taxon>
        <taxon>Ixodidae</taxon>
        <taxon>Ixodinae</taxon>
        <taxon>Ixodes</taxon>
    </lineage>
</organism>
<dbReference type="EnsemblMetazoa" id="ISCW017210-RA">
    <property type="protein sequence ID" value="ISCW017210-PA"/>
    <property type="gene ID" value="ISCW017210"/>
</dbReference>
<dbReference type="AlphaFoldDB" id="A0A1S4LPV6"/>
<evidence type="ECO:0000313" key="2">
    <source>
        <dbReference type="EnsemblMetazoa" id="ISCW017210-PA"/>
    </source>
</evidence>
<dbReference type="InterPro" id="IPR025883">
    <property type="entry name" value="Cadherin-like_domain"/>
</dbReference>
<dbReference type="OrthoDB" id="2016263at2759"/>
<reference evidence="3" key="1">
    <citation type="submission" date="2008-03" db="EMBL/GenBank/DDBJ databases">
        <title>Annotation of Ixodes scapularis.</title>
        <authorList>
            <consortium name="Ixodes scapularis Genome Project Consortium"/>
            <person name="Caler E."/>
            <person name="Hannick L.I."/>
            <person name="Bidwell S."/>
            <person name="Joardar V."/>
            <person name="Thiagarajan M."/>
            <person name="Amedeo P."/>
            <person name="Galinsky K.J."/>
            <person name="Schobel S."/>
            <person name="Inman J."/>
            <person name="Hostetler J."/>
            <person name="Miller J."/>
            <person name="Hammond M."/>
            <person name="Megy K."/>
            <person name="Lawson D."/>
            <person name="Kodira C."/>
            <person name="Sutton G."/>
            <person name="Meyer J."/>
            <person name="Hill C.A."/>
            <person name="Birren B."/>
            <person name="Nene V."/>
            <person name="Collins F."/>
            <person name="Alarcon-Chaidez F."/>
            <person name="Wikel S."/>
            <person name="Strausberg R."/>
        </authorList>
    </citation>
    <scope>NUCLEOTIDE SEQUENCE [LARGE SCALE GENOMIC DNA]</scope>
    <source>
        <strain evidence="3">Wikel</strain>
    </source>
</reference>
<reference evidence="2" key="2">
    <citation type="submission" date="2020-05" db="UniProtKB">
        <authorList>
            <consortium name="EnsemblMetazoa"/>
        </authorList>
    </citation>
    <scope>IDENTIFICATION</scope>
    <source>
        <strain evidence="2">wikel</strain>
    </source>
</reference>
<dbReference type="VEuPathDB" id="VectorBase:ISCW017210"/>
<dbReference type="VEuPathDB" id="VectorBase:ISCP_003025"/>
<dbReference type="PANTHER" id="PTHR14776:SF1">
    <property type="entry name" value="CADHERIN-LIKE AND PC-ESTERASE DOMAIN-CONTAINING PROTEIN 1"/>
    <property type="match status" value="1"/>
</dbReference>